<keyword evidence="1" id="KW-0472">Membrane</keyword>
<evidence type="ECO:0000313" key="3">
    <source>
        <dbReference type="Proteomes" id="UP001526246"/>
    </source>
</evidence>
<gene>
    <name evidence="2" type="ORF">OMW55_07745</name>
</gene>
<dbReference type="EMBL" id="JAPDOB010000002">
    <property type="protein sequence ID" value="MCW3797694.1"/>
    <property type="molecule type" value="Genomic_DNA"/>
</dbReference>
<comment type="caution">
    <text evidence="2">The sequence shown here is derived from an EMBL/GenBank/DDBJ whole genome shotgun (WGS) entry which is preliminary data.</text>
</comment>
<protein>
    <submittedName>
        <fullName evidence="2">Heme-binding protein</fullName>
    </submittedName>
</protein>
<keyword evidence="1" id="KW-1133">Transmembrane helix</keyword>
<reference evidence="2 3" key="1">
    <citation type="submission" date="2022-10" db="EMBL/GenBank/DDBJ databases">
        <title>Sphingomonas sp.</title>
        <authorList>
            <person name="Jin C."/>
        </authorList>
    </citation>
    <scope>NUCLEOTIDE SEQUENCE [LARGE SCALE GENOMIC DNA]</scope>
    <source>
        <strain evidence="2 3">BN140010</strain>
    </source>
</reference>
<evidence type="ECO:0000256" key="1">
    <source>
        <dbReference type="SAM" id="Phobius"/>
    </source>
</evidence>
<dbReference type="PANTHER" id="PTHR11220">
    <property type="entry name" value="HEME-BINDING PROTEIN-RELATED"/>
    <property type="match status" value="1"/>
</dbReference>
<dbReference type="Gene3D" id="3.20.80.10">
    <property type="entry name" value="Regulatory factor, effector binding domain"/>
    <property type="match status" value="1"/>
</dbReference>
<keyword evidence="3" id="KW-1185">Reference proteome</keyword>
<keyword evidence="1" id="KW-0812">Transmembrane</keyword>
<feature type="transmembrane region" description="Helical" evidence="1">
    <location>
        <begin position="12"/>
        <end position="30"/>
    </location>
</feature>
<dbReference type="PANTHER" id="PTHR11220:SF1">
    <property type="entry name" value="HEME-BINDING PROTEIN 2"/>
    <property type="match status" value="1"/>
</dbReference>
<sequence length="213" mass="23352">MSDTDTRNWRVGTAVALAGGIVGLGIAYILREKATPEPGYRLLVSEKGLEIRAYEAVTVAETVVQGERKRALNEGYRILSDYLTAKSRPGERLPMRVPVLQDAGNPMGQQPPTFDDALGDAGWRVRFTLPEDHELPPAPDGVAVVTIPARRVGAATFHGTADDARLAEAEDRLRGWLERHGEKALSVEPEYAFYNSPMIPPPLRRNEVLLALS</sequence>
<accession>A0ABT3JF55</accession>
<dbReference type="RefSeq" id="WP_264882161.1">
    <property type="nucleotide sequence ID" value="NZ_JAPDOB010000002.1"/>
</dbReference>
<dbReference type="Proteomes" id="UP001526246">
    <property type="component" value="Unassembled WGS sequence"/>
</dbReference>
<dbReference type="InterPro" id="IPR006917">
    <property type="entry name" value="SOUL_heme-bd"/>
</dbReference>
<name>A0ABT3JF55_9SPHN</name>
<dbReference type="InterPro" id="IPR011256">
    <property type="entry name" value="Reg_factor_effector_dom_sf"/>
</dbReference>
<dbReference type="SUPFAM" id="SSF55136">
    <property type="entry name" value="Probable bacterial effector-binding domain"/>
    <property type="match status" value="1"/>
</dbReference>
<organism evidence="2 3">
    <name type="scientific">Sphingomonas arvum</name>
    <dbReference type="NCBI Taxonomy" id="2992113"/>
    <lineage>
        <taxon>Bacteria</taxon>
        <taxon>Pseudomonadati</taxon>
        <taxon>Pseudomonadota</taxon>
        <taxon>Alphaproteobacteria</taxon>
        <taxon>Sphingomonadales</taxon>
        <taxon>Sphingomonadaceae</taxon>
        <taxon>Sphingomonas</taxon>
    </lineage>
</organism>
<proteinExistence type="predicted"/>
<evidence type="ECO:0000313" key="2">
    <source>
        <dbReference type="EMBL" id="MCW3797694.1"/>
    </source>
</evidence>
<dbReference type="Pfam" id="PF04832">
    <property type="entry name" value="SOUL"/>
    <property type="match status" value="1"/>
</dbReference>